<evidence type="ECO:0000313" key="2">
    <source>
        <dbReference type="EMBL" id="CAG9762631.1"/>
    </source>
</evidence>
<accession>A0A9N9MLC3</accession>
<keyword evidence="3" id="KW-1185">Reference proteome</keyword>
<dbReference type="AlphaFoldDB" id="A0A9N9MLC3"/>
<dbReference type="EMBL" id="OU892288">
    <property type="protein sequence ID" value="CAG9762631.1"/>
    <property type="molecule type" value="Genomic_DNA"/>
</dbReference>
<evidence type="ECO:0000256" key="1">
    <source>
        <dbReference type="SAM" id="MobiDB-lite"/>
    </source>
</evidence>
<proteinExistence type="predicted"/>
<gene>
    <name evidence="2" type="ORF">CEUTPL_LOCUS3306</name>
</gene>
<dbReference type="Proteomes" id="UP001152799">
    <property type="component" value="Chromosome 12"/>
</dbReference>
<organism evidence="2 3">
    <name type="scientific">Ceutorhynchus assimilis</name>
    <name type="common">cabbage seed weevil</name>
    <dbReference type="NCBI Taxonomy" id="467358"/>
    <lineage>
        <taxon>Eukaryota</taxon>
        <taxon>Metazoa</taxon>
        <taxon>Ecdysozoa</taxon>
        <taxon>Arthropoda</taxon>
        <taxon>Hexapoda</taxon>
        <taxon>Insecta</taxon>
        <taxon>Pterygota</taxon>
        <taxon>Neoptera</taxon>
        <taxon>Endopterygota</taxon>
        <taxon>Coleoptera</taxon>
        <taxon>Polyphaga</taxon>
        <taxon>Cucujiformia</taxon>
        <taxon>Curculionidae</taxon>
        <taxon>Ceutorhynchinae</taxon>
        <taxon>Ceutorhynchus</taxon>
    </lineage>
</organism>
<sequence>MYFFSTFFACGYYLIVPSHYKPKLYNPLLFLHTFWIFLQSSAGTSKLTKFPSVPKDLNNTSKDNNIEKVRNENDPTSIVI</sequence>
<reference evidence="2" key="1">
    <citation type="submission" date="2022-01" db="EMBL/GenBank/DDBJ databases">
        <authorList>
            <person name="King R."/>
        </authorList>
    </citation>
    <scope>NUCLEOTIDE SEQUENCE</scope>
</reference>
<protein>
    <submittedName>
        <fullName evidence="2">Uncharacterized protein</fullName>
    </submittedName>
</protein>
<feature type="region of interest" description="Disordered" evidence="1">
    <location>
        <begin position="58"/>
        <end position="80"/>
    </location>
</feature>
<feature type="compositionally biased region" description="Basic and acidic residues" evidence="1">
    <location>
        <begin position="64"/>
        <end position="73"/>
    </location>
</feature>
<evidence type="ECO:0000313" key="3">
    <source>
        <dbReference type="Proteomes" id="UP001152799"/>
    </source>
</evidence>
<name>A0A9N9MLC3_9CUCU</name>